<keyword evidence="1" id="KW-0812">Transmembrane</keyword>
<feature type="transmembrane region" description="Helical" evidence="1">
    <location>
        <begin position="265"/>
        <end position="282"/>
    </location>
</feature>
<keyword evidence="1" id="KW-0472">Membrane</keyword>
<comment type="caution">
    <text evidence="2">The sequence shown here is derived from an EMBL/GenBank/DDBJ whole genome shotgun (WGS) entry which is preliminary data.</text>
</comment>
<keyword evidence="3" id="KW-1185">Reference proteome</keyword>
<feature type="transmembrane region" description="Helical" evidence="1">
    <location>
        <begin position="70"/>
        <end position="88"/>
    </location>
</feature>
<feature type="transmembrane region" description="Helical" evidence="1">
    <location>
        <begin position="37"/>
        <end position="58"/>
    </location>
</feature>
<dbReference type="EMBL" id="JAFBDT010000007">
    <property type="protein sequence ID" value="MBM7561746.1"/>
    <property type="molecule type" value="Genomic_DNA"/>
</dbReference>
<protein>
    <submittedName>
        <fullName evidence="2">MFS family permease</fullName>
    </submittedName>
</protein>
<feature type="transmembrane region" description="Helical" evidence="1">
    <location>
        <begin position="356"/>
        <end position="376"/>
    </location>
</feature>
<dbReference type="Proteomes" id="UP000767854">
    <property type="component" value="Unassembled WGS sequence"/>
</dbReference>
<keyword evidence="1" id="KW-1133">Transmembrane helix</keyword>
<evidence type="ECO:0000313" key="2">
    <source>
        <dbReference type="EMBL" id="MBM7561746.1"/>
    </source>
</evidence>
<feature type="transmembrane region" description="Helical" evidence="1">
    <location>
        <begin position="328"/>
        <end position="350"/>
    </location>
</feature>
<organism evidence="2 3">
    <name type="scientific">Fusibacter tunisiensis</name>
    <dbReference type="NCBI Taxonomy" id="1008308"/>
    <lineage>
        <taxon>Bacteria</taxon>
        <taxon>Bacillati</taxon>
        <taxon>Bacillota</taxon>
        <taxon>Clostridia</taxon>
        <taxon>Eubacteriales</taxon>
        <taxon>Eubacteriales Family XII. Incertae Sedis</taxon>
        <taxon>Fusibacter</taxon>
    </lineage>
</organism>
<evidence type="ECO:0000256" key="1">
    <source>
        <dbReference type="SAM" id="Phobius"/>
    </source>
</evidence>
<name>A0ABS2MQR4_9FIRM</name>
<gene>
    <name evidence="2" type="ORF">JOC49_001287</name>
</gene>
<feature type="transmembrane region" description="Helical" evidence="1">
    <location>
        <begin position="288"/>
        <end position="307"/>
    </location>
</feature>
<sequence>MKKNINLMIAMNTIYSIFKSFILIFVNIYLWKTGKSMEAVAVFNIFNYIAATVSFYLGNIVALKNMRYNYLLSSLSFMAAFSLTAYLGESISSYAILIGILGGFGDGFFFFNLNTFQAGKLLPDDMDYFMSASSALKKASSIITPIISGFVIEALGFNAMLYSLLFLIAIQLFLSFKSESHHIATLGKIHFKKIKANKVHSKMLWTNIIISPYTQFTSLANSVFLYALVARESVIGSLNSAFSIFSILMFTMYRILQRRFNRKHLMFVGAIASSVVLLLLLSPNLWTFVAFGVLMNIGAAMFQTPLVGVQLRSTKENACEESQMLGNLMFRVIVLNTGRVLFYSLVYFFYTDFNSPIFTIFLIYGMLSPLLSYWIGRESIANY</sequence>
<dbReference type="RefSeq" id="WP_204663546.1">
    <property type="nucleotide sequence ID" value="NZ_JAFBDT010000007.1"/>
</dbReference>
<reference evidence="2 3" key="1">
    <citation type="submission" date="2021-01" db="EMBL/GenBank/DDBJ databases">
        <title>Genomic Encyclopedia of Type Strains, Phase IV (KMG-IV): sequencing the most valuable type-strain genomes for metagenomic binning, comparative biology and taxonomic classification.</title>
        <authorList>
            <person name="Goeker M."/>
        </authorList>
    </citation>
    <scope>NUCLEOTIDE SEQUENCE [LARGE SCALE GENOMIC DNA]</scope>
    <source>
        <strain evidence="2 3">DSM 24436</strain>
    </source>
</reference>
<feature type="transmembrane region" description="Helical" evidence="1">
    <location>
        <begin position="234"/>
        <end position="253"/>
    </location>
</feature>
<dbReference type="SUPFAM" id="SSF103473">
    <property type="entry name" value="MFS general substrate transporter"/>
    <property type="match status" value="1"/>
</dbReference>
<evidence type="ECO:0000313" key="3">
    <source>
        <dbReference type="Proteomes" id="UP000767854"/>
    </source>
</evidence>
<proteinExistence type="predicted"/>
<accession>A0ABS2MQR4</accession>
<feature type="transmembrane region" description="Helical" evidence="1">
    <location>
        <begin position="94"/>
        <end position="114"/>
    </location>
</feature>
<dbReference type="Gene3D" id="1.20.1250.20">
    <property type="entry name" value="MFS general substrate transporter like domains"/>
    <property type="match status" value="2"/>
</dbReference>
<dbReference type="InterPro" id="IPR036259">
    <property type="entry name" value="MFS_trans_sf"/>
</dbReference>
<feature type="transmembrane region" description="Helical" evidence="1">
    <location>
        <begin position="12"/>
        <end position="31"/>
    </location>
</feature>